<organism evidence="7 8">
    <name type="scientific">Limnohabitans curvus</name>
    <dbReference type="NCBI Taxonomy" id="323423"/>
    <lineage>
        <taxon>Bacteria</taxon>
        <taxon>Pseudomonadati</taxon>
        <taxon>Pseudomonadota</taxon>
        <taxon>Betaproteobacteria</taxon>
        <taxon>Burkholderiales</taxon>
        <taxon>Comamonadaceae</taxon>
        <taxon>Limnohabitans</taxon>
    </lineage>
</organism>
<evidence type="ECO:0000256" key="5">
    <source>
        <dbReference type="PIRSR" id="PIRSR015582-2"/>
    </source>
</evidence>
<dbReference type="SUPFAM" id="SSF51621">
    <property type="entry name" value="Phosphoenolpyruvate/pyruvate domain"/>
    <property type="match status" value="1"/>
</dbReference>
<dbReference type="PIRSF" id="PIRSF015582">
    <property type="entry name" value="Cit_lyase_B"/>
    <property type="match status" value="1"/>
</dbReference>
<dbReference type="Gene3D" id="3.20.20.60">
    <property type="entry name" value="Phosphoenolpyruvate-binding domains"/>
    <property type="match status" value="1"/>
</dbReference>
<evidence type="ECO:0000256" key="4">
    <source>
        <dbReference type="PIRSR" id="PIRSR015582-1"/>
    </source>
</evidence>
<evidence type="ECO:0000259" key="6">
    <source>
        <dbReference type="Pfam" id="PF03328"/>
    </source>
</evidence>
<evidence type="ECO:0000256" key="3">
    <source>
        <dbReference type="ARBA" id="ARBA00022842"/>
    </source>
</evidence>
<dbReference type="InterPro" id="IPR015813">
    <property type="entry name" value="Pyrv/PenolPyrv_kinase-like_dom"/>
</dbReference>
<feature type="binding site" evidence="4">
    <location>
        <position position="130"/>
    </location>
    <ligand>
        <name>substrate</name>
    </ligand>
</feature>
<protein>
    <recommendedName>
        <fullName evidence="6">HpcH/HpaI aldolase/citrate lyase domain-containing protein</fullName>
    </recommendedName>
</protein>
<comment type="caution">
    <text evidence="7">The sequence shown here is derived from an EMBL/GenBank/DDBJ whole genome shotgun (WGS) entry which is preliminary data.</text>
</comment>
<dbReference type="RefSeq" id="WP_108359068.1">
    <property type="nucleotide sequence ID" value="NZ_NESP01000001.1"/>
</dbReference>
<dbReference type="Proteomes" id="UP000251341">
    <property type="component" value="Unassembled WGS sequence"/>
</dbReference>
<keyword evidence="2 5" id="KW-0479">Metal-binding</keyword>
<dbReference type="InterPro" id="IPR011206">
    <property type="entry name" value="Citrate_lyase_beta/mcl1/mcl2"/>
</dbReference>
<feature type="binding site" evidence="4">
    <location>
        <position position="77"/>
    </location>
    <ligand>
        <name>substrate</name>
    </ligand>
</feature>
<keyword evidence="8" id="KW-1185">Reference proteome</keyword>
<dbReference type="AlphaFoldDB" id="A0A315ESD3"/>
<gene>
    <name evidence="7" type="ORF">B9Z44_11510</name>
</gene>
<evidence type="ECO:0000256" key="2">
    <source>
        <dbReference type="ARBA" id="ARBA00022723"/>
    </source>
</evidence>
<dbReference type="Pfam" id="PF03328">
    <property type="entry name" value="HpcH_HpaI"/>
    <property type="match status" value="1"/>
</dbReference>
<feature type="domain" description="HpcH/HpaI aldolase/citrate lyase" evidence="6">
    <location>
        <begin position="15"/>
        <end position="225"/>
    </location>
</feature>
<dbReference type="InterPro" id="IPR005000">
    <property type="entry name" value="Aldolase/citrate-lyase_domain"/>
</dbReference>
<name>A0A315ESD3_9BURK</name>
<reference evidence="7 8" key="1">
    <citation type="submission" date="2017-04" db="EMBL/GenBank/DDBJ databases">
        <title>Unexpected and diverse lifestyles within the genus Limnohabitans.</title>
        <authorList>
            <person name="Kasalicky V."/>
            <person name="Mehrshad M."/>
            <person name="Andrei S.-A."/>
            <person name="Salcher M."/>
            <person name="Kratochvilova H."/>
            <person name="Simek K."/>
            <person name="Ghai R."/>
        </authorList>
    </citation>
    <scope>NUCLEOTIDE SEQUENCE [LARGE SCALE GENOMIC DNA]</scope>
    <source>
        <strain evidence="7 8">MWH-C5</strain>
    </source>
</reference>
<evidence type="ECO:0000313" key="7">
    <source>
        <dbReference type="EMBL" id="PUE60139.1"/>
    </source>
</evidence>
<comment type="cofactor">
    <cofactor evidence="1">
        <name>Mg(2+)</name>
        <dbReference type="ChEBI" id="CHEBI:18420"/>
    </cofactor>
</comment>
<keyword evidence="3 5" id="KW-0460">Magnesium</keyword>
<proteinExistence type="predicted"/>
<dbReference type="InterPro" id="IPR040442">
    <property type="entry name" value="Pyrv_kinase-like_dom_sf"/>
</dbReference>
<dbReference type="EMBL" id="NESP01000001">
    <property type="protein sequence ID" value="PUE60139.1"/>
    <property type="molecule type" value="Genomic_DNA"/>
</dbReference>
<feature type="binding site" evidence="5">
    <location>
        <position position="156"/>
    </location>
    <ligand>
        <name>Mg(2+)</name>
        <dbReference type="ChEBI" id="CHEBI:18420"/>
    </ligand>
</feature>
<feature type="binding site" evidence="5">
    <location>
        <position position="130"/>
    </location>
    <ligand>
        <name>Mg(2+)</name>
        <dbReference type="ChEBI" id="CHEBI:18420"/>
    </ligand>
</feature>
<dbReference type="GO" id="GO:0006107">
    <property type="term" value="P:oxaloacetate metabolic process"/>
    <property type="evidence" value="ECO:0007669"/>
    <property type="project" value="TreeGrafter"/>
</dbReference>
<evidence type="ECO:0000313" key="8">
    <source>
        <dbReference type="Proteomes" id="UP000251341"/>
    </source>
</evidence>
<dbReference type="GO" id="GO:0003824">
    <property type="term" value="F:catalytic activity"/>
    <property type="evidence" value="ECO:0007669"/>
    <property type="project" value="InterPro"/>
</dbReference>
<dbReference type="PANTHER" id="PTHR32308">
    <property type="entry name" value="LYASE BETA SUBUNIT, PUTATIVE (AFU_ORTHOLOGUE AFUA_4G13030)-RELATED"/>
    <property type="match status" value="1"/>
</dbReference>
<accession>A0A315ESD3</accession>
<sequence>MTAFKRLKDALSSAQAFLFVPGNRPERFSKALATHAHAVIIDLEDAVPLAQKQDARHMLLKALPDLLKEFSSRIVLRINAYGTPFFHEDLELVKKLGINAVLLPKAESKAQLAEIESKLQRPVWIIPMIESAHGIDQMKDIASHPSVVRLTLGNIDLQANLGMACGADELELLPLRYQMTVMSRLFELAAPIDGVTVSLTSDQIIQGDIARGKRLGFTAKLCIHPAQVDPVIAGFRPSDADIEKAKAIVLADANAAGGAVQLDGKMVDRPVVLMAKLVLQQAGIQ</sequence>
<dbReference type="PANTHER" id="PTHR32308:SF10">
    <property type="entry name" value="CITRATE LYASE SUBUNIT BETA"/>
    <property type="match status" value="1"/>
</dbReference>
<dbReference type="GO" id="GO:0000287">
    <property type="term" value="F:magnesium ion binding"/>
    <property type="evidence" value="ECO:0007669"/>
    <property type="project" value="TreeGrafter"/>
</dbReference>
<evidence type="ECO:0000256" key="1">
    <source>
        <dbReference type="ARBA" id="ARBA00001946"/>
    </source>
</evidence>